<dbReference type="FunFam" id="3.30.160.60:FF:001602">
    <property type="entry name" value="Zinc finger protein 490"/>
    <property type="match status" value="1"/>
</dbReference>
<feature type="compositionally biased region" description="Polar residues" evidence="10">
    <location>
        <begin position="255"/>
        <end position="270"/>
    </location>
</feature>
<feature type="domain" description="C2H2-type" evidence="11">
    <location>
        <begin position="380"/>
        <end position="407"/>
    </location>
</feature>
<sequence length="486" mass="53890">MEPQELGLEQPLPAPEQGPGGEAELPAAEISLTLVTEIQAVDRKVDTQAAQLMNLEGRMRMAETKLIGCEKTAVEFGNQLESKWTALGTLIQEYGQLQKRLENMENLLKNRNFWILRLPPGAKGEVPKVTVCCSPLQNGAEEWKSLNEWQKELYRHIMKGNYEAVISMGNDGPGVALSLLAQFSWDLVDGSSAGSCRIGEGQLEGWSVTLALFSCTEFFFPGPDDSSWGKYEETLAESHEGSEEEEGMEVPGTCDKSQSGPAPPQRTATGNGLRRSVRRGRDLARKDPEEAAADKGPYICCECGESFLDKQLFATHQKAHASEEACTSLERGESFRQKSKAKGQGTSRSKASKRPDGEKSSGFKYGFVRHQVNNMVERPYTCSQCKESFSLEVSLILHQKLHTGKGDGPLTCTYCGKDFRDLSKAIRHQRIHTGERPYQCTECGKSFIRRDHLLKHCSGTPRGSVALPPRRRPRARCSLRRVGFCP</sequence>
<reference evidence="13" key="1">
    <citation type="submission" date="2025-08" db="UniProtKB">
        <authorList>
            <consortium name="Ensembl"/>
        </authorList>
    </citation>
    <scope>IDENTIFICATION</scope>
</reference>
<feature type="region of interest" description="Disordered" evidence="10">
    <location>
        <begin position="324"/>
        <end position="362"/>
    </location>
</feature>
<dbReference type="PANTHER" id="PTHR23226">
    <property type="entry name" value="ZINC FINGER AND SCAN DOMAIN-CONTAINING"/>
    <property type="match status" value="1"/>
</dbReference>
<evidence type="ECO:0000256" key="3">
    <source>
        <dbReference type="ARBA" id="ARBA00006991"/>
    </source>
</evidence>
<dbReference type="PROSITE" id="PS50157">
    <property type="entry name" value="ZINC_FINGER_C2H2_2"/>
    <property type="match status" value="4"/>
</dbReference>
<dbReference type="InterPro" id="IPR001909">
    <property type="entry name" value="KRAB"/>
</dbReference>
<feature type="domain" description="C2H2-type" evidence="11">
    <location>
        <begin position="438"/>
        <end position="456"/>
    </location>
</feature>
<evidence type="ECO:0000259" key="12">
    <source>
        <dbReference type="PROSITE" id="PS50805"/>
    </source>
</evidence>
<feature type="domain" description="C2H2-type" evidence="11">
    <location>
        <begin position="410"/>
        <end position="437"/>
    </location>
</feature>
<dbReference type="SUPFAM" id="SSF109640">
    <property type="entry name" value="KRAB domain (Kruppel-associated box)"/>
    <property type="match status" value="1"/>
</dbReference>
<evidence type="ECO:0000256" key="7">
    <source>
        <dbReference type="ARBA" id="ARBA00022833"/>
    </source>
</evidence>
<dbReference type="CDD" id="cd07765">
    <property type="entry name" value="KRAB_A-box"/>
    <property type="match status" value="1"/>
</dbReference>
<dbReference type="Pfam" id="PF00096">
    <property type="entry name" value="zf-C2H2"/>
    <property type="match status" value="3"/>
</dbReference>
<reference evidence="13" key="2">
    <citation type="submission" date="2025-09" db="UniProtKB">
        <authorList>
            <consortium name="Ensembl"/>
        </authorList>
    </citation>
    <scope>IDENTIFICATION</scope>
</reference>
<dbReference type="FunFam" id="3.30.160.60:FF:001498">
    <property type="entry name" value="Zinc finger protein 404"/>
    <property type="match status" value="1"/>
</dbReference>
<dbReference type="AlphaFoldDB" id="A0A8C0ZBB5"/>
<evidence type="ECO:0000256" key="1">
    <source>
        <dbReference type="ARBA" id="ARBA00003767"/>
    </source>
</evidence>
<dbReference type="GO" id="GO:0000978">
    <property type="term" value="F:RNA polymerase II cis-regulatory region sequence-specific DNA binding"/>
    <property type="evidence" value="ECO:0007669"/>
    <property type="project" value="TreeGrafter"/>
</dbReference>
<keyword evidence="4" id="KW-0479">Metal-binding</keyword>
<keyword evidence="8" id="KW-0539">Nucleus</keyword>
<dbReference type="InterPro" id="IPR036051">
    <property type="entry name" value="KRAB_dom_sf"/>
</dbReference>
<evidence type="ECO:0000256" key="4">
    <source>
        <dbReference type="ARBA" id="ARBA00022723"/>
    </source>
</evidence>
<feature type="compositionally biased region" description="Basic and acidic residues" evidence="10">
    <location>
        <begin position="230"/>
        <end position="241"/>
    </location>
</feature>
<dbReference type="GO" id="GO:0000981">
    <property type="term" value="F:DNA-binding transcription factor activity, RNA polymerase II-specific"/>
    <property type="evidence" value="ECO:0007669"/>
    <property type="project" value="TreeGrafter"/>
</dbReference>
<dbReference type="GO" id="GO:0005634">
    <property type="term" value="C:nucleus"/>
    <property type="evidence" value="ECO:0007669"/>
    <property type="project" value="UniProtKB-SubCell"/>
</dbReference>
<feature type="domain" description="KRAB" evidence="12">
    <location>
        <begin position="129"/>
        <end position="218"/>
    </location>
</feature>
<dbReference type="PROSITE" id="PS00028">
    <property type="entry name" value="ZINC_FINGER_C2H2_1"/>
    <property type="match status" value="3"/>
</dbReference>
<keyword evidence="6 9" id="KW-0863">Zinc-finger</keyword>
<evidence type="ECO:0000256" key="2">
    <source>
        <dbReference type="ARBA" id="ARBA00004123"/>
    </source>
</evidence>
<comment type="function">
    <text evidence="1">May be involved in transcriptional regulation.</text>
</comment>
<evidence type="ECO:0008006" key="15">
    <source>
        <dbReference type="Google" id="ProtNLM"/>
    </source>
</evidence>
<keyword evidence="14" id="KW-1185">Reference proteome</keyword>
<evidence type="ECO:0000313" key="13">
    <source>
        <dbReference type="Ensembl" id="ENSCCEP00000008094.1"/>
    </source>
</evidence>
<evidence type="ECO:0000256" key="9">
    <source>
        <dbReference type="PROSITE-ProRule" id="PRU00042"/>
    </source>
</evidence>
<dbReference type="PANTHER" id="PTHR23226:SF377">
    <property type="entry name" value="ZINC FINGER AND SCAN DOMAIN-CONTAINING PROTEIN 20"/>
    <property type="match status" value="1"/>
</dbReference>
<dbReference type="GO" id="GO:0008270">
    <property type="term" value="F:zinc ion binding"/>
    <property type="evidence" value="ECO:0007669"/>
    <property type="project" value="UniProtKB-KW"/>
</dbReference>
<organism evidence="13 14">
    <name type="scientific">Cyanistes caeruleus</name>
    <name type="common">Eurasian blue tit</name>
    <name type="synonym">Parus caeruleus</name>
    <dbReference type="NCBI Taxonomy" id="156563"/>
    <lineage>
        <taxon>Eukaryota</taxon>
        <taxon>Metazoa</taxon>
        <taxon>Chordata</taxon>
        <taxon>Craniata</taxon>
        <taxon>Vertebrata</taxon>
        <taxon>Euteleostomi</taxon>
        <taxon>Archelosauria</taxon>
        <taxon>Archosauria</taxon>
        <taxon>Dinosauria</taxon>
        <taxon>Saurischia</taxon>
        <taxon>Theropoda</taxon>
        <taxon>Coelurosauria</taxon>
        <taxon>Aves</taxon>
        <taxon>Neognathae</taxon>
        <taxon>Neoaves</taxon>
        <taxon>Telluraves</taxon>
        <taxon>Australaves</taxon>
        <taxon>Passeriformes</taxon>
        <taxon>Paridae</taxon>
        <taxon>Cyanistes</taxon>
    </lineage>
</organism>
<feature type="region of interest" description="Disordered" evidence="10">
    <location>
        <begin position="1"/>
        <end position="23"/>
    </location>
</feature>
<comment type="similarity">
    <text evidence="3">Belongs to the krueppel C2H2-type zinc-finger protein family.</text>
</comment>
<dbReference type="PROSITE" id="PS50805">
    <property type="entry name" value="KRAB"/>
    <property type="match status" value="1"/>
</dbReference>
<keyword evidence="5" id="KW-0677">Repeat</keyword>
<keyword evidence="7" id="KW-0862">Zinc</keyword>
<evidence type="ECO:0000256" key="8">
    <source>
        <dbReference type="ARBA" id="ARBA00023242"/>
    </source>
</evidence>
<evidence type="ECO:0000256" key="10">
    <source>
        <dbReference type="SAM" id="MobiDB-lite"/>
    </source>
</evidence>
<name>A0A8C0ZBB5_CYACU</name>
<dbReference type="FunFam" id="3.30.160.60:FF:000295">
    <property type="entry name" value="zinc finger protein 19"/>
    <property type="match status" value="1"/>
</dbReference>
<dbReference type="SMART" id="SM00355">
    <property type="entry name" value="ZnF_C2H2"/>
    <property type="match status" value="4"/>
</dbReference>
<dbReference type="Gene3D" id="3.30.160.60">
    <property type="entry name" value="Classic Zinc Finger"/>
    <property type="match status" value="4"/>
</dbReference>
<dbReference type="Pfam" id="PF01352">
    <property type="entry name" value="KRAB"/>
    <property type="match status" value="1"/>
</dbReference>
<feature type="region of interest" description="Disordered" evidence="10">
    <location>
        <begin position="229"/>
        <end position="290"/>
    </location>
</feature>
<dbReference type="Ensembl" id="ENSCCET00000012901.1">
    <property type="protein sequence ID" value="ENSCCEP00000008094.1"/>
    <property type="gene ID" value="ENSCCEG00000008415.1"/>
</dbReference>
<dbReference type="Gene3D" id="6.10.140.140">
    <property type="match status" value="1"/>
</dbReference>
<protein>
    <recommendedName>
        <fullName evidence="15">Zinc finger protein 777</fullName>
    </recommendedName>
</protein>
<dbReference type="SUPFAM" id="SSF57667">
    <property type="entry name" value="beta-beta-alpha zinc fingers"/>
    <property type="match status" value="3"/>
</dbReference>
<dbReference type="InterPro" id="IPR013087">
    <property type="entry name" value="Znf_C2H2_type"/>
</dbReference>
<feature type="domain" description="C2H2-type" evidence="11">
    <location>
        <begin position="298"/>
        <end position="325"/>
    </location>
</feature>
<dbReference type="InterPro" id="IPR036236">
    <property type="entry name" value="Znf_C2H2_sf"/>
</dbReference>
<evidence type="ECO:0000259" key="11">
    <source>
        <dbReference type="PROSITE" id="PS50157"/>
    </source>
</evidence>
<dbReference type="Proteomes" id="UP000694410">
    <property type="component" value="Unplaced"/>
</dbReference>
<accession>A0A8C0ZBB5</accession>
<proteinExistence type="inferred from homology"/>
<feature type="compositionally biased region" description="Basic and acidic residues" evidence="10">
    <location>
        <begin position="279"/>
        <end position="290"/>
    </location>
</feature>
<evidence type="ECO:0000256" key="6">
    <source>
        <dbReference type="ARBA" id="ARBA00022771"/>
    </source>
</evidence>
<comment type="subcellular location">
    <subcellularLocation>
        <location evidence="2">Nucleus</location>
    </subcellularLocation>
</comment>
<evidence type="ECO:0000313" key="14">
    <source>
        <dbReference type="Proteomes" id="UP000694410"/>
    </source>
</evidence>
<evidence type="ECO:0000256" key="5">
    <source>
        <dbReference type="ARBA" id="ARBA00022737"/>
    </source>
</evidence>